<dbReference type="EMBL" id="DS469706">
    <property type="protein sequence ID" value="EDO35199.1"/>
    <property type="molecule type" value="Genomic_DNA"/>
</dbReference>
<evidence type="ECO:0000313" key="9">
    <source>
        <dbReference type="EMBL" id="EDO35199.1"/>
    </source>
</evidence>
<reference evidence="9 10" key="1">
    <citation type="journal article" date="2007" name="Science">
        <title>Sea anemone genome reveals ancestral eumetazoan gene repertoire and genomic organization.</title>
        <authorList>
            <person name="Putnam N.H."/>
            <person name="Srivastava M."/>
            <person name="Hellsten U."/>
            <person name="Dirks B."/>
            <person name="Chapman J."/>
            <person name="Salamov A."/>
            <person name="Terry A."/>
            <person name="Shapiro H."/>
            <person name="Lindquist E."/>
            <person name="Kapitonov V.V."/>
            <person name="Jurka J."/>
            <person name="Genikhovich G."/>
            <person name="Grigoriev I.V."/>
            <person name="Lucas S.M."/>
            <person name="Steele R.E."/>
            <person name="Finnerty J.R."/>
            <person name="Technau U."/>
            <person name="Martindale M.Q."/>
            <person name="Rokhsar D.S."/>
        </authorList>
    </citation>
    <scope>NUCLEOTIDE SEQUENCE [LARGE SCALE GENOMIC DNA]</scope>
    <source>
        <strain evidence="10">CH2 X CH6</strain>
        <strain evidence="9">CH2 x CH6</strain>
    </source>
</reference>
<evidence type="ECO:0000256" key="2">
    <source>
        <dbReference type="ARBA" id="ARBA00022491"/>
    </source>
</evidence>
<dbReference type="GO" id="GO:0000122">
    <property type="term" value="P:negative regulation of transcription by RNA polymerase II"/>
    <property type="evidence" value="ECO:0000318"/>
    <property type="project" value="GO_Central"/>
</dbReference>
<evidence type="ECO:0000256" key="4">
    <source>
        <dbReference type="ARBA" id="ARBA00023163"/>
    </source>
</evidence>
<evidence type="ECO:0000256" key="6">
    <source>
        <dbReference type="SAM" id="MobiDB-lite"/>
    </source>
</evidence>
<feature type="region of interest" description="Disordered" evidence="6">
    <location>
        <begin position="165"/>
        <end position="187"/>
    </location>
</feature>
<evidence type="ECO:0000256" key="3">
    <source>
        <dbReference type="ARBA" id="ARBA00023015"/>
    </source>
</evidence>
<reference evidence="8" key="2">
    <citation type="journal article" date="2012" name="PLoS Genet.">
        <title>A Framework for the Establishment of a Cnidarian Gene Regulatory Network for 'Endomesoderm' Specification: The Inputs of beta-Catenin/TCF Signaling.</title>
        <authorList>
            <person name="Rottinger E."/>
            <person name="Dahlin P."/>
            <person name="Martindale M.Q."/>
        </authorList>
    </citation>
    <scope>NUCLEOTIDE SEQUENCE</scope>
</reference>
<evidence type="ECO:0000313" key="10">
    <source>
        <dbReference type="Proteomes" id="UP000001593"/>
    </source>
</evidence>
<accession>A7SM99</accession>
<evidence type="ECO:0000259" key="7">
    <source>
        <dbReference type="PROSITE" id="PS50888"/>
    </source>
</evidence>
<evidence type="ECO:0000256" key="1">
    <source>
        <dbReference type="ARBA" id="ARBA00004123"/>
    </source>
</evidence>
<evidence type="ECO:0000256" key="5">
    <source>
        <dbReference type="ARBA" id="ARBA00023242"/>
    </source>
</evidence>
<dbReference type="GO" id="GO:0003714">
    <property type="term" value="F:transcription corepressor activity"/>
    <property type="evidence" value="ECO:0000318"/>
    <property type="project" value="GO_Central"/>
</dbReference>
<dbReference type="InParanoid" id="A7SM99"/>
<dbReference type="SUPFAM" id="SSF47459">
    <property type="entry name" value="HLH, helix-loop-helix DNA-binding domain"/>
    <property type="match status" value="1"/>
</dbReference>
<evidence type="ECO:0000313" key="8">
    <source>
        <dbReference type="EMBL" id="AFP87451.1"/>
    </source>
</evidence>
<protein>
    <submittedName>
        <fullName evidence="8">Neuronal stem cell leukemia 2-like protein</fullName>
    </submittedName>
</protein>
<dbReference type="InterPro" id="IPR036638">
    <property type="entry name" value="HLH_DNA-bd_sf"/>
</dbReference>
<keyword evidence="3" id="KW-0805">Transcription regulation</keyword>
<feature type="compositionally biased region" description="Basic and acidic residues" evidence="6">
    <location>
        <begin position="177"/>
        <end position="186"/>
    </location>
</feature>
<dbReference type="PANTHER" id="PTHR11723">
    <property type="entry name" value="DNA-BINDING PROTEIN INHIBITOR"/>
    <property type="match status" value="1"/>
</dbReference>
<dbReference type="InterPro" id="IPR011598">
    <property type="entry name" value="bHLH_dom"/>
</dbReference>
<dbReference type="InterPro" id="IPR057251">
    <property type="entry name" value="FP_C"/>
</dbReference>
<gene>
    <name evidence="9" type="ORF">NEMVEDRAFT_v1g214452</name>
</gene>
<comment type="subcellular location">
    <subcellularLocation>
        <location evidence="1">Nucleus</location>
    </subcellularLocation>
</comment>
<keyword evidence="4" id="KW-0804">Transcription</keyword>
<feature type="domain" description="BHLH" evidence="7">
    <location>
        <begin position="171"/>
        <end position="223"/>
    </location>
</feature>
<dbReference type="Gene3D" id="4.10.280.10">
    <property type="entry name" value="Helix-loop-helix DNA-binding domain"/>
    <property type="match status" value="1"/>
</dbReference>
<dbReference type="Pfam" id="PF25298">
    <property type="entry name" value="Baculo_FP_2nd"/>
    <property type="match status" value="1"/>
</dbReference>
<dbReference type="HOGENOM" id="CLU_1157628_0_0_1"/>
<dbReference type="EMBL" id="JQ959572">
    <property type="protein sequence ID" value="AFP87451.1"/>
    <property type="molecule type" value="mRNA"/>
</dbReference>
<dbReference type="GO" id="GO:0046983">
    <property type="term" value="F:protein dimerization activity"/>
    <property type="evidence" value="ECO:0007669"/>
    <property type="project" value="InterPro"/>
</dbReference>
<name>A7SM99_NEMVE</name>
<dbReference type="Proteomes" id="UP000001593">
    <property type="component" value="Unassembled WGS sequence"/>
</dbReference>
<dbReference type="PANTHER" id="PTHR11723:SF17">
    <property type="entry name" value="PROTEIN EXTRA-MACROCHAETAE"/>
    <property type="match status" value="1"/>
</dbReference>
<dbReference type="InterPro" id="IPR026052">
    <property type="entry name" value="DNA-bd_prot-inh"/>
</dbReference>
<keyword evidence="5" id="KW-0539">Nucleus</keyword>
<dbReference type="GO" id="GO:0005634">
    <property type="term" value="C:nucleus"/>
    <property type="evidence" value="ECO:0000318"/>
    <property type="project" value="GO_Central"/>
</dbReference>
<dbReference type="Pfam" id="PF00010">
    <property type="entry name" value="HLH"/>
    <property type="match status" value="1"/>
</dbReference>
<proteinExistence type="evidence at transcript level"/>
<dbReference type="PROSITE" id="PS50888">
    <property type="entry name" value="BHLH"/>
    <property type="match status" value="1"/>
</dbReference>
<sequence length="240" mass="27192">MKYDFIWTANGNIYLRKNERSPSIHVTDESVLINLRSSSFVHEVEGATAMTDTNISSKSDSAAKSILLIVLSQVLLIYRNRLNFQLGERGMMEDDTSPLGVDPSLLCTEDRGFLYNNDVPIGATGFESSAPQEPQLLNDLQTEMAVCSEASTSYANAQDENIGIREHSPKRVRKRNAQRDRLRSEAEQNAYKKLREIVPALKEQKKVTKLDTIQQTCEYIEYLNMLKTKKEQAKMQNPPT</sequence>
<dbReference type="GO" id="GO:0030182">
    <property type="term" value="P:neuron differentiation"/>
    <property type="evidence" value="ECO:0000318"/>
    <property type="project" value="GO_Central"/>
</dbReference>
<keyword evidence="10" id="KW-1185">Reference proteome</keyword>
<dbReference type="GO" id="GO:0005737">
    <property type="term" value="C:cytoplasm"/>
    <property type="evidence" value="ECO:0007669"/>
    <property type="project" value="InterPro"/>
</dbReference>
<organism evidence="9 10">
    <name type="scientific">Nematostella vectensis</name>
    <name type="common">Starlet sea anemone</name>
    <dbReference type="NCBI Taxonomy" id="45351"/>
    <lineage>
        <taxon>Eukaryota</taxon>
        <taxon>Metazoa</taxon>
        <taxon>Cnidaria</taxon>
        <taxon>Anthozoa</taxon>
        <taxon>Hexacorallia</taxon>
        <taxon>Actiniaria</taxon>
        <taxon>Edwardsiidae</taxon>
        <taxon>Nematostella</taxon>
    </lineage>
</organism>
<dbReference type="AlphaFoldDB" id="A7SM99"/>
<dbReference type="SMART" id="SM00353">
    <property type="entry name" value="HLH"/>
    <property type="match status" value="1"/>
</dbReference>
<keyword evidence="2" id="KW-0678">Repressor</keyword>